<evidence type="ECO:0008006" key="4">
    <source>
        <dbReference type="Google" id="ProtNLM"/>
    </source>
</evidence>
<keyword evidence="1" id="KW-0732">Signal</keyword>
<protein>
    <recommendedName>
        <fullName evidence="4">DUF5105 domain-containing protein</fullName>
    </recommendedName>
</protein>
<dbReference type="Proteomes" id="UP000824007">
    <property type="component" value="Unassembled WGS sequence"/>
</dbReference>
<accession>A0A9D1YQN7</accession>
<dbReference type="AlphaFoldDB" id="A0A9D1YQN7"/>
<feature type="signal peptide" evidence="1">
    <location>
        <begin position="1"/>
        <end position="22"/>
    </location>
</feature>
<reference evidence="2" key="2">
    <citation type="submission" date="2021-04" db="EMBL/GenBank/DDBJ databases">
        <authorList>
            <person name="Gilroy R."/>
        </authorList>
    </citation>
    <scope>NUCLEOTIDE SEQUENCE</scope>
    <source>
        <strain evidence="2">ChiSxjej3B15-24422</strain>
    </source>
</reference>
<gene>
    <name evidence="2" type="ORF">H9831_09645</name>
</gene>
<proteinExistence type="predicted"/>
<evidence type="ECO:0000313" key="3">
    <source>
        <dbReference type="Proteomes" id="UP000824007"/>
    </source>
</evidence>
<reference evidence="2" key="1">
    <citation type="journal article" date="2021" name="PeerJ">
        <title>Extensive microbial diversity within the chicken gut microbiome revealed by metagenomics and culture.</title>
        <authorList>
            <person name="Gilroy R."/>
            <person name="Ravi A."/>
            <person name="Getino M."/>
            <person name="Pursley I."/>
            <person name="Horton D.L."/>
            <person name="Alikhan N.F."/>
            <person name="Baker D."/>
            <person name="Gharbi K."/>
            <person name="Hall N."/>
            <person name="Watson M."/>
            <person name="Adriaenssens E.M."/>
            <person name="Foster-Nyarko E."/>
            <person name="Jarju S."/>
            <person name="Secka A."/>
            <person name="Antonio M."/>
            <person name="Oren A."/>
            <person name="Chaudhuri R.R."/>
            <person name="La Ragione R."/>
            <person name="Hildebrand F."/>
            <person name="Pallen M.J."/>
        </authorList>
    </citation>
    <scope>NUCLEOTIDE SEQUENCE</scope>
    <source>
        <strain evidence="2">ChiSxjej3B15-24422</strain>
    </source>
</reference>
<evidence type="ECO:0000313" key="2">
    <source>
        <dbReference type="EMBL" id="HIY60927.1"/>
    </source>
</evidence>
<feature type="chain" id="PRO_5038381694" description="DUF5105 domain-containing protein" evidence="1">
    <location>
        <begin position="23"/>
        <end position="210"/>
    </location>
</feature>
<organism evidence="2 3">
    <name type="scientific">Candidatus Eisenbergiella pullistercoris</name>
    <dbReference type="NCBI Taxonomy" id="2838555"/>
    <lineage>
        <taxon>Bacteria</taxon>
        <taxon>Bacillati</taxon>
        <taxon>Bacillota</taxon>
        <taxon>Clostridia</taxon>
        <taxon>Lachnospirales</taxon>
        <taxon>Lachnospiraceae</taxon>
        <taxon>Eisenbergiella</taxon>
    </lineage>
</organism>
<name>A0A9D1YQN7_9FIRM</name>
<evidence type="ECO:0000256" key="1">
    <source>
        <dbReference type="SAM" id="SignalP"/>
    </source>
</evidence>
<dbReference type="EMBL" id="DXDD01000120">
    <property type="protein sequence ID" value="HIY60927.1"/>
    <property type="molecule type" value="Genomic_DNA"/>
</dbReference>
<sequence length="210" mass="22999">MKKRITAVWLLAAALLCGGCGAGFDAAAYVRGILNNLYLGDCSEYLQTADISEEEAAQEREQGIEAETDYFLEYYGIGEISDGVRGQIGDMYRTIYSRSKYEVLEAVPDGDAYLVEVRISPIDVVVNSREDVNAAVGAFVLKTDPADYADDRSLNDALALMVADVLLENLPQSGWQEPRSVIVKAEKGEDGYYRLSGNAVSLLDQEIIAY</sequence>
<comment type="caution">
    <text evidence="2">The sequence shown here is derived from an EMBL/GenBank/DDBJ whole genome shotgun (WGS) entry which is preliminary data.</text>
</comment>